<dbReference type="InterPro" id="IPR029068">
    <property type="entry name" value="Glyas_Bleomycin-R_OHBP_Dase"/>
</dbReference>
<dbReference type="InterPro" id="IPR041581">
    <property type="entry name" value="Glyoxalase_6"/>
</dbReference>
<evidence type="ECO:0000259" key="1">
    <source>
        <dbReference type="PROSITE" id="PS51819"/>
    </source>
</evidence>
<dbReference type="PANTHER" id="PTHR33993:SF14">
    <property type="entry name" value="GB|AAF24581.1"/>
    <property type="match status" value="1"/>
</dbReference>
<dbReference type="Proteomes" id="UP001501237">
    <property type="component" value="Unassembled WGS sequence"/>
</dbReference>
<reference evidence="3" key="1">
    <citation type="journal article" date="2019" name="Int. J. Syst. Evol. Microbiol.">
        <title>The Global Catalogue of Microorganisms (GCM) 10K type strain sequencing project: providing services to taxonomists for standard genome sequencing and annotation.</title>
        <authorList>
            <consortium name="The Broad Institute Genomics Platform"/>
            <consortium name="The Broad Institute Genome Sequencing Center for Infectious Disease"/>
            <person name="Wu L."/>
            <person name="Ma J."/>
        </authorList>
    </citation>
    <scope>NUCLEOTIDE SEQUENCE [LARGE SCALE GENOMIC DNA]</scope>
    <source>
        <strain evidence="3">JCM 9377</strain>
    </source>
</reference>
<dbReference type="PANTHER" id="PTHR33993">
    <property type="entry name" value="GLYOXALASE-RELATED"/>
    <property type="match status" value="1"/>
</dbReference>
<dbReference type="Gene3D" id="3.10.180.10">
    <property type="entry name" value="2,3-Dihydroxybiphenyl 1,2-Dioxygenase, domain 1"/>
    <property type="match status" value="1"/>
</dbReference>
<dbReference type="InterPro" id="IPR052164">
    <property type="entry name" value="Anthracycline_SecMetBiosynth"/>
</dbReference>
<proteinExistence type="predicted"/>
<dbReference type="PROSITE" id="PS51819">
    <property type="entry name" value="VOC"/>
    <property type="match status" value="1"/>
</dbReference>
<evidence type="ECO:0000313" key="3">
    <source>
        <dbReference type="Proteomes" id="UP001501237"/>
    </source>
</evidence>
<gene>
    <name evidence="2" type="ORF">GCM10010468_06400</name>
</gene>
<sequence>MTESFSPKVGNVMYPAEDVAKAVAFYTEGLGLKVKFADGTRFAALDGGGVTFAIAGEEEDLVGAPAASFKVEDVAAAVDRLVAAGAEVLRAAEEGPHEIRAVLRDPAGNPFVVYAPVQR</sequence>
<comment type="caution">
    <text evidence="2">The sequence shown here is derived from an EMBL/GenBank/DDBJ whole genome shotgun (WGS) entry which is preliminary data.</text>
</comment>
<dbReference type="InterPro" id="IPR037523">
    <property type="entry name" value="VOC_core"/>
</dbReference>
<dbReference type="Pfam" id="PF18029">
    <property type="entry name" value="Glyoxalase_6"/>
    <property type="match status" value="1"/>
</dbReference>
<keyword evidence="3" id="KW-1185">Reference proteome</keyword>
<evidence type="ECO:0000313" key="2">
    <source>
        <dbReference type="EMBL" id="GAA3196019.1"/>
    </source>
</evidence>
<protein>
    <submittedName>
        <fullName evidence="2">VOC family protein</fullName>
    </submittedName>
</protein>
<name>A0ABP6PZ26_9ACTN</name>
<feature type="domain" description="VOC" evidence="1">
    <location>
        <begin position="8"/>
        <end position="116"/>
    </location>
</feature>
<dbReference type="EMBL" id="BAAAUV010000002">
    <property type="protein sequence ID" value="GAA3196019.1"/>
    <property type="molecule type" value="Genomic_DNA"/>
</dbReference>
<organism evidence="2 3">
    <name type="scientific">Actinocorallia longicatena</name>
    <dbReference type="NCBI Taxonomy" id="111803"/>
    <lineage>
        <taxon>Bacteria</taxon>
        <taxon>Bacillati</taxon>
        <taxon>Actinomycetota</taxon>
        <taxon>Actinomycetes</taxon>
        <taxon>Streptosporangiales</taxon>
        <taxon>Thermomonosporaceae</taxon>
        <taxon>Actinocorallia</taxon>
    </lineage>
</organism>
<dbReference type="SUPFAM" id="SSF54593">
    <property type="entry name" value="Glyoxalase/Bleomycin resistance protein/Dihydroxybiphenyl dioxygenase"/>
    <property type="match status" value="1"/>
</dbReference>
<dbReference type="RefSeq" id="WP_344821914.1">
    <property type="nucleotide sequence ID" value="NZ_BAAAUV010000002.1"/>
</dbReference>
<accession>A0ABP6PZ26</accession>